<dbReference type="OrthoDB" id="6370971at2759"/>
<keyword evidence="2" id="KW-0732">Signal</keyword>
<dbReference type="GO" id="GO:0030414">
    <property type="term" value="F:peptidase inhibitor activity"/>
    <property type="evidence" value="ECO:0007669"/>
    <property type="project" value="InterPro"/>
</dbReference>
<evidence type="ECO:0000313" key="5">
    <source>
        <dbReference type="Proteomes" id="UP000440578"/>
    </source>
</evidence>
<evidence type="ECO:0000313" key="4">
    <source>
        <dbReference type="EMBL" id="KAF0303230.1"/>
    </source>
</evidence>
<dbReference type="InterPro" id="IPR008197">
    <property type="entry name" value="WAP_dom"/>
</dbReference>
<sequence>MRLVLRSLALVLVVTLAAAGPLASQDSQGSSGANIVFGSRRQGEGVGTSSQSGETHATSVQNSTGDGQQTNRGEAGAVSVQKQTGLGGATQATNNQGAVQALQTTGTGSSDGSDSGSGGAGRQVSNNQVNIVSSQQQQNVEGSLINVQGGNKGVVMVNRKKPGQAREIVQPEPIPVGPSCRYFCIRPTTNEPYCCDDGTNRAGDPSIHGGKCPRLRLLCIRFSFFNKCAHDGQCAASDKCCYDACIDMHICKRADPI</sequence>
<proteinExistence type="predicted"/>
<organism evidence="4 5">
    <name type="scientific">Amphibalanus amphitrite</name>
    <name type="common">Striped barnacle</name>
    <name type="synonym">Balanus amphitrite</name>
    <dbReference type="NCBI Taxonomy" id="1232801"/>
    <lineage>
        <taxon>Eukaryota</taxon>
        <taxon>Metazoa</taxon>
        <taxon>Ecdysozoa</taxon>
        <taxon>Arthropoda</taxon>
        <taxon>Crustacea</taxon>
        <taxon>Multicrustacea</taxon>
        <taxon>Cirripedia</taxon>
        <taxon>Thoracica</taxon>
        <taxon>Thoracicalcarea</taxon>
        <taxon>Balanomorpha</taxon>
        <taxon>Balanoidea</taxon>
        <taxon>Balanidae</taxon>
        <taxon>Amphibalaninae</taxon>
        <taxon>Amphibalanus</taxon>
    </lineage>
</organism>
<accession>A0A6A4WHW9</accession>
<feature type="compositionally biased region" description="Low complexity" evidence="1">
    <location>
        <begin position="104"/>
        <end position="114"/>
    </location>
</feature>
<dbReference type="Proteomes" id="UP000440578">
    <property type="component" value="Unassembled WGS sequence"/>
</dbReference>
<name>A0A6A4WHW9_AMPAM</name>
<dbReference type="EMBL" id="VIIS01000966">
    <property type="protein sequence ID" value="KAF0303230.1"/>
    <property type="molecule type" value="Genomic_DNA"/>
</dbReference>
<keyword evidence="5" id="KW-1185">Reference proteome</keyword>
<evidence type="ECO:0000256" key="2">
    <source>
        <dbReference type="SAM" id="SignalP"/>
    </source>
</evidence>
<feature type="domain" description="WAP" evidence="3">
    <location>
        <begin position="210"/>
        <end position="246"/>
    </location>
</feature>
<evidence type="ECO:0000256" key="1">
    <source>
        <dbReference type="SAM" id="MobiDB-lite"/>
    </source>
</evidence>
<feature type="chain" id="PRO_5025681776" description="WAP domain-containing protein" evidence="2">
    <location>
        <begin position="20"/>
        <end position="257"/>
    </location>
</feature>
<comment type="caution">
    <text evidence="4">The sequence shown here is derived from an EMBL/GenBank/DDBJ whole genome shotgun (WGS) entry which is preliminary data.</text>
</comment>
<dbReference type="Gene3D" id="4.10.75.10">
    <property type="entry name" value="Elafin-like"/>
    <property type="match status" value="1"/>
</dbReference>
<dbReference type="GO" id="GO:0005576">
    <property type="term" value="C:extracellular region"/>
    <property type="evidence" value="ECO:0007669"/>
    <property type="project" value="InterPro"/>
</dbReference>
<evidence type="ECO:0000259" key="3">
    <source>
        <dbReference type="Pfam" id="PF00095"/>
    </source>
</evidence>
<gene>
    <name evidence="4" type="ORF">FJT64_024809</name>
</gene>
<feature type="signal peptide" evidence="2">
    <location>
        <begin position="1"/>
        <end position="19"/>
    </location>
</feature>
<dbReference type="SUPFAM" id="SSF57256">
    <property type="entry name" value="Elafin-like"/>
    <property type="match status" value="1"/>
</dbReference>
<dbReference type="AlphaFoldDB" id="A0A6A4WHW9"/>
<feature type="compositionally biased region" description="Polar residues" evidence="1">
    <location>
        <begin position="47"/>
        <end position="72"/>
    </location>
</feature>
<dbReference type="Pfam" id="PF00095">
    <property type="entry name" value="WAP"/>
    <property type="match status" value="1"/>
</dbReference>
<dbReference type="InterPro" id="IPR036645">
    <property type="entry name" value="Elafin-like_sf"/>
</dbReference>
<feature type="region of interest" description="Disordered" evidence="1">
    <location>
        <begin position="103"/>
        <end position="124"/>
    </location>
</feature>
<protein>
    <recommendedName>
        <fullName evidence="3">WAP domain-containing protein</fullName>
    </recommendedName>
</protein>
<feature type="region of interest" description="Disordered" evidence="1">
    <location>
        <begin position="23"/>
        <end position="79"/>
    </location>
</feature>
<reference evidence="4 5" key="1">
    <citation type="submission" date="2019-07" db="EMBL/GenBank/DDBJ databases">
        <title>Draft genome assembly of a fouling barnacle, Amphibalanus amphitrite (Darwin, 1854): The first reference genome for Thecostraca.</title>
        <authorList>
            <person name="Kim W."/>
        </authorList>
    </citation>
    <scope>NUCLEOTIDE SEQUENCE [LARGE SCALE GENOMIC DNA]</scope>
    <source>
        <strain evidence="4">SNU_AA5</strain>
        <tissue evidence="4">Soma without cirri and trophi</tissue>
    </source>
</reference>
<feature type="compositionally biased region" description="Polar residues" evidence="1">
    <location>
        <begin position="24"/>
        <end position="33"/>
    </location>
</feature>